<feature type="transmembrane region" description="Helical" evidence="5">
    <location>
        <begin position="130"/>
        <end position="152"/>
    </location>
</feature>
<dbReference type="Proteomes" id="UP001162156">
    <property type="component" value="Unassembled WGS sequence"/>
</dbReference>
<feature type="transmembrane region" description="Helical" evidence="5">
    <location>
        <begin position="47"/>
        <end position="68"/>
    </location>
</feature>
<dbReference type="Gene3D" id="1.10.1450.10">
    <property type="entry name" value="Tetraspanin"/>
    <property type="match status" value="1"/>
</dbReference>
<evidence type="ECO:0000256" key="2">
    <source>
        <dbReference type="ARBA" id="ARBA00022692"/>
    </source>
</evidence>
<dbReference type="GO" id="GO:0016020">
    <property type="term" value="C:membrane"/>
    <property type="evidence" value="ECO:0007669"/>
    <property type="project" value="UniProtKB-SubCell"/>
</dbReference>
<comment type="caution">
    <text evidence="6">The sequence shown here is derived from an EMBL/GenBank/DDBJ whole genome shotgun (WGS) entry which is preliminary data.</text>
</comment>
<sequence length="216" mass="24682">MFSKTVAKKLLRAPKFPKPKQNPSAFTAANIKCGKPVRQVTYQTIKFLAYVSAVFLTGTIIFSIVLFISSVNIKNHLGHYINMVASGDGDVLPTLQAIPALFFLIMNIMLGIVTYQLFDAERRPTLNWILFILLMVTLLLIFVIFILLFVIMQHIYKTHEELHNGIVDAMKNYSSNSLYKAHIDRMQIEFQCCGSKKHIDWYSIPWYDSSLVKKGT</sequence>
<dbReference type="Pfam" id="PF00335">
    <property type="entry name" value="Tetraspanin"/>
    <property type="match status" value="1"/>
</dbReference>
<feature type="transmembrane region" description="Helical" evidence="5">
    <location>
        <begin position="97"/>
        <end position="118"/>
    </location>
</feature>
<accession>A0AAV8WKT9</accession>
<proteinExistence type="predicted"/>
<evidence type="ECO:0000256" key="4">
    <source>
        <dbReference type="ARBA" id="ARBA00023136"/>
    </source>
</evidence>
<name>A0AAV8WKT9_9CUCU</name>
<evidence type="ECO:0000313" key="6">
    <source>
        <dbReference type="EMBL" id="KAJ8926426.1"/>
    </source>
</evidence>
<keyword evidence="3 5" id="KW-1133">Transmembrane helix</keyword>
<protein>
    <recommendedName>
        <fullName evidence="8">Tetraspanin</fullName>
    </recommendedName>
</protein>
<keyword evidence="4 5" id="KW-0472">Membrane</keyword>
<dbReference type="EMBL" id="JANEYF010005896">
    <property type="protein sequence ID" value="KAJ8926426.1"/>
    <property type="molecule type" value="Genomic_DNA"/>
</dbReference>
<gene>
    <name evidence="6" type="ORF">NQ314_021214</name>
</gene>
<evidence type="ECO:0000256" key="1">
    <source>
        <dbReference type="ARBA" id="ARBA00004141"/>
    </source>
</evidence>
<dbReference type="AlphaFoldDB" id="A0AAV8WKT9"/>
<keyword evidence="7" id="KW-1185">Reference proteome</keyword>
<evidence type="ECO:0000313" key="7">
    <source>
        <dbReference type="Proteomes" id="UP001162156"/>
    </source>
</evidence>
<reference evidence="6" key="1">
    <citation type="journal article" date="2023" name="Insect Mol. Biol.">
        <title>Genome sequencing provides insights into the evolution of gene families encoding plant cell wall-degrading enzymes in longhorned beetles.</title>
        <authorList>
            <person name="Shin N.R."/>
            <person name="Okamura Y."/>
            <person name="Kirsch R."/>
            <person name="Pauchet Y."/>
        </authorList>
    </citation>
    <scope>NUCLEOTIDE SEQUENCE</scope>
    <source>
        <strain evidence="6">RBIC_L_NR</strain>
    </source>
</reference>
<comment type="subcellular location">
    <subcellularLocation>
        <location evidence="1">Membrane</location>
        <topology evidence="1">Multi-pass membrane protein</topology>
    </subcellularLocation>
</comment>
<evidence type="ECO:0000256" key="5">
    <source>
        <dbReference type="SAM" id="Phobius"/>
    </source>
</evidence>
<evidence type="ECO:0000256" key="3">
    <source>
        <dbReference type="ARBA" id="ARBA00022989"/>
    </source>
</evidence>
<keyword evidence="2 5" id="KW-0812">Transmembrane</keyword>
<evidence type="ECO:0008006" key="8">
    <source>
        <dbReference type="Google" id="ProtNLM"/>
    </source>
</evidence>
<dbReference type="SUPFAM" id="SSF48652">
    <property type="entry name" value="Tetraspanin"/>
    <property type="match status" value="1"/>
</dbReference>
<dbReference type="InterPro" id="IPR008952">
    <property type="entry name" value="Tetraspanin_EC2_sf"/>
</dbReference>
<dbReference type="InterPro" id="IPR018499">
    <property type="entry name" value="Tetraspanin/Peripherin"/>
</dbReference>
<organism evidence="6 7">
    <name type="scientific">Rhamnusium bicolor</name>
    <dbReference type="NCBI Taxonomy" id="1586634"/>
    <lineage>
        <taxon>Eukaryota</taxon>
        <taxon>Metazoa</taxon>
        <taxon>Ecdysozoa</taxon>
        <taxon>Arthropoda</taxon>
        <taxon>Hexapoda</taxon>
        <taxon>Insecta</taxon>
        <taxon>Pterygota</taxon>
        <taxon>Neoptera</taxon>
        <taxon>Endopterygota</taxon>
        <taxon>Coleoptera</taxon>
        <taxon>Polyphaga</taxon>
        <taxon>Cucujiformia</taxon>
        <taxon>Chrysomeloidea</taxon>
        <taxon>Cerambycidae</taxon>
        <taxon>Lepturinae</taxon>
        <taxon>Rhagiini</taxon>
        <taxon>Rhamnusium</taxon>
    </lineage>
</organism>